<dbReference type="GO" id="GO:0016787">
    <property type="term" value="F:hydrolase activity"/>
    <property type="evidence" value="ECO:0007669"/>
    <property type="project" value="UniProtKB-KW"/>
</dbReference>
<dbReference type="PANTHER" id="PTHR30408">
    <property type="entry name" value="TYPE-1 RESTRICTION ENZYME ECOKI SPECIFICITY PROTEIN"/>
    <property type="match status" value="1"/>
</dbReference>
<dbReference type="PANTHER" id="PTHR30408:SF12">
    <property type="entry name" value="TYPE I RESTRICTION ENZYME MJAVIII SPECIFICITY SUBUNIT"/>
    <property type="match status" value="1"/>
</dbReference>
<evidence type="ECO:0000256" key="1">
    <source>
        <dbReference type="ARBA" id="ARBA00010923"/>
    </source>
</evidence>
<evidence type="ECO:0000256" key="2">
    <source>
        <dbReference type="ARBA" id="ARBA00022747"/>
    </source>
</evidence>
<dbReference type="Gene3D" id="1.10.287.1120">
    <property type="entry name" value="Bipartite methylase S protein"/>
    <property type="match status" value="1"/>
</dbReference>
<keyword evidence="6" id="KW-0540">Nuclease</keyword>
<keyword evidence="4" id="KW-0175">Coiled coil</keyword>
<organism evidence="6 7">
    <name type="scientific">Clostridium lapidicellarium</name>
    <dbReference type="NCBI Taxonomy" id="3240931"/>
    <lineage>
        <taxon>Bacteria</taxon>
        <taxon>Bacillati</taxon>
        <taxon>Bacillota</taxon>
        <taxon>Clostridia</taxon>
        <taxon>Eubacteriales</taxon>
        <taxon>Clostridiaceae</taxon>
        <taxon>Clostridium</taxon>
    </lineage>
</organism>
<name>A0ABV4DYA5_9CLOT</name>
<gene>
    <name evidence="6" type="ORF">AB8S09_09300</name>
</gene>
<dbReference type="SUPFAM" id="SSF116734">
    <property type="entry name" value="DNA methylase specificity domain"/>
    <property type="match status" value="2"/>
</dbReference>
<comment type="caution">
    <text evidence="6">The sequence shown here is derived from an EMBL/GenBank/DDBJ whole genome shotgun (WGS) entry which is preliminary data.</text>
</comment>
<dbReference type="Gene3D" id="3.90.220.20">
    <property type="entry name" value="DNA methylase specificity domains"/>
    <property type="match status" value="2"/>
</dbReference>
<dbReference type="RefSeq" id="WP_369869001.1">
    <property type="nucleotide sequence ID" value="NZ_JBGFFE010000012.1"/>
</dbReference>
<feature type="domain" description="Type I restriction modification DNA specificity" evidence="5">
    <location>
        <begin position="222"/>
        <end position="409"/>
    </location>
</feature>
<evidence type="ECO:0000256" key="4">
    <source>
        <dbReference type="SAM" id="Coils"/>
    </source>
</evidence>
<keyword evidence="6" id="KW-0378">Hydrolase</keyword>
<dbReference type="EC" id="3.1.21.-" evidence="6"/>
<dbReference type="InterPro" id="IPR044946">
    <property type="entry name" value="Restrct_endonuc_typeI_TRD_sf"/>
</dbReference>
<dbReference type="EMBL" id="JBGFFE010000012">
    <property type="protein sequence ID" value="MEY8763831.1"/>
    <property type="molecule type" value="Genomic_DNA"/>
</dbReference>
<dbReference type="Proteomes" id="UP001565220">
    <property type="component" value="Unassembled WGS sequence"/>
</dbReference>
<sequence>MDKNKANVPKIRFPGFTDPWEQRKLGEVAEIIGGGTPSTGNPKYWDGDVDWYSPVEIGKQIYVDNSQKKITELGLQKSSAKILPVGTVLFTSRAGIGNTAILAKEGCTNQGFQSIVPHKDELDSYFIFSRTHELKQYGETNGAGSTFMEISGKQMAKMPILIPSMEEQDKIGDFFEKLDNLITLHQRKLNHLKDKKKGLLQKMFPKNGEDFPELRFPGFTDSWEQRKLGDVMNIITDYVAAGSFADIAKNVQYDSNPSYAQLVRTVDIKKKFCNNGFVYIDKKAFEYLWRVNLDEECIILPNIGANIGEVYYLSPVDLPYKNNVLGPNAILLKTTENTKLIYTLFQTEYFQNKLSLIVASSGQPKFNKTELKQIDLVLPNIEEQECIGEFFSNFDNLINLHQRKLNHLKEQKKALLQQMFI</sequence>
<proteinExistence type="inferred from homology"/>
<dbReference type="GO" id="GO:0004519">
    <property type="term" value="F:endonuclease activity"/>
    <property type="evidence" value="ECO:0007669"/>
    <property type="project" value="UniProtKB-KW"/>
</dbReference>
<keyword evidence="2" id="KW-0680">Restriction system</keyword>
<keyword evidence="7" id="KW-1185">Reference proteome</keyword>
<accession>A0ABV4DYA5</accession>
<evidence type="ECO:0000259" key="5">
    <source>
        <dbReference type="Pfam" id="PF01420"/>
    </source>
</evidence>
<feature type="coiled-coil region" evidence="4">
    <location>
        <begin position="175"/>
        <end position="202"/>
    </location>
</feature>
<dbReference type="InterPro" id="IPR052021">
    <property type="entry name" value="Type-I_RS_S_subunit"/>
</dbReference>
<evidence type="ECO:0000313" key="7">
    <source>
        <dbReference type="Proteomes" id="UP001565220"/>
    </source>
</evidence>
<dbReference type="CDD" id="cd17273">
    <property type="entry name" value="RMtype1_S_EcoJA69PI-TRD1-CR1_like"/>
    <property type="match status" value="1"/>
</dbReference>
<evidence type="ECO:0000313" key="6">
    <source>
        <dbReference type="EMBL" id="MEY8763831.1"/>
    </source>
</evidence>
<keyword evidence="3" id="KW-0238">DNA-binding</keyword>
<comment type="similarity">
    <text evidence="1">Belongs to the type-I restriction system S methylase family.</text>
</comment>
<protein>
    <submittedName>
        <fullName evidence="6">Restriction endonuclease subunit S</fullName>
        <ecNumber evidence="6">3.1.21.-</ecNumber>
    </submittedName>
</protein>
<evidence type="ECO:0000256" key="3">
    <source>
        <dbReference type="ARBA" id="ARBA00023125"/>
    </source>
</evidence>
<feature type="domain" description="Type I restriction modification DNA specificity" evidence="5">
    <location>
        <begin position="18"/>
        <end position="193"/>
    </location>
</feature>
<keyword evidence="6" id="KW-0255">Endonuclease</keyword>
<reference evidence="6 7" key="1">
    <citation type="submission" date="2024-08" db="EMBL/GenBank/DDBJ databases">
        <title>Clostridium lapicellarii sp. nov., and Clostridium renhuaiense sp. nov., two species isolated from the mud in a fermentation cellar used for producing sauce-flavour Chinese liquors.</title>
        <authorList>
            <person name="Yang F."/>
            <person name="Wang H."/>
            <person name="Chen L.Q."/>
            <person name="Zhou N."/>
            <person name="Lu J.J."/>
            <person name="Pu X.X."/>
            <person name="Wan B."/>
            <person name="Wang L."/>
            <person name="Liu S.J."/>
        </authorList>
    </citation>
    <scope>NUCLEOTIDE SEQUENCE [LARGE SCALE GENOMIC DNA]</scope>
    <source>
        <strain evidence="6 7">MT-113</strain>
    </source>
</reference>
<dbReference type="Pfam" id="PF01420">
    <property type="entry name" value="Methylase_S"/>
    <property type="match status" value="2"/>
</dbReference>
<dbReference type="InterPro" id="IPR000055">
    <property type="entry name" value="Restrct_endonuc_typeI_TRD"/>
</dbReference>